<gene>
    <name evidence="2" type="ORF">EAI93_07415</name>
    <name evidence="1" type="ORF">ERS852456_01203</name>
</gene>
<protein>
    <submittedName>
        <fullName evidence="2">DUF1292 domain-containing protein</fullName>
    </submittedName>
    <submittedName>
        <fullName evidence="1">Protein of uncharacterized function (DUF1292)</fullName>
    </submittedName>
</protein>
<dbReference type="Pfam" id="PF06949">
    <property type="entry name" value="DUF1292"/>
    <property type="match status" value="1"/>
</dbReference>
<dbReference type="RefSeq" id="WP_004848089.1">
    <property type="nucleotide sequence ID" value="NZ_AP028249.1"/>
</dbReference>
<dbReference type="Proteomes" id="UP000095787">
    <property type="component" value="Unassembled WGS sequence"/>
</dbReference>
<evidence type="ECO:0000313" key="4">
    <source>
        <dbReference type="Proteomes" id="UP000292665"/>
    </source>
</evidence>
<proteinExistence type="predicted"/>
<organism evidence="1 3">
    <name type="scientific">[Ruminococcus] torques</name>
    <dbReference type="NCBI Taxonomy" id="33039"/>
    <lineage>
        <taxon>Bacteria</taxon>
        <taxon>Bacillati</taxon>
        <taxon>Bacillota</taxon>
        <taxon>Clostridia</taxon>
        <taxon>Lachnospirales</taxon>
        <taxon>Lachnospiraceae</taxon>
        <taxon>Mediterraneibacter</taxon>
    </lineage>
</organism>
<reference evidence="1 3" key="1">
    <citation type="submission" date="2015-09" db="EMBL/GenBank/DDBJ databases">
        <authorList>
            <consortium name="Pathogen Informatics"/>
        </authorList>
    </citation>
    <scope>NUCLEOTIDE SEQUENCE [LARGE SCALE GENOMIC DNA]</scope>
    <source>
        <strain evidence="1 3">2789STDY5834841</strain>
    </source>
</reference>
<evidence type="ECO:0000313" key="2">
    <source>
        <dbReference type="EMBL" id="RYS80100.1"/>
    </source>
</evidence>
<dbReference type="Proteomes" id="UP000292665">
    <property type="component" value="Unassembled WGS sequence"/>
</dbReference>
<name>A0A174B2K6_9FIRM</name>
<accession>A0A174B2K6</accession>
<dbReference type="GeneID" id="97329948"/>
<reference evidence="2 4" key="2">
    <citation type="journal article" date="2019" name="Science, e1252229">
        <title>Invertible promoters mediate bacterial phase variation, antibiotic resistance, and host adaptation in the gut.</title>
        <authorList>
            <person name="Jiang X."/>
            <person name="Hall A.B."/>
            <person name="Arthur T.D."/>
            <person name="Plichta D.R."/>
            <person name="Covington C.T."/>
            <person name="Poyet M."/>
            <person name="Crothers J."/>
            <person name="Moses P.L."/>
            <person name="Tolonen A.C."/>
            <person name="Vlamakis H."/>
            <person name="Alm E.J."/>
            <person name="Xavier R.J."/>
        </authorList>
    </citation>
    <scope>NUCLEOTIDE SEQUENCE [LARGE SCALE GENOMIC DNA]</scope>
    <source>
        <strain evidence="4">aa_0143</strain>
        <strain evidence="2">Aa_0143</strain>
    </source>
</reference>
<sequence>MEKVKFAFADGNGEDEFFILEETKINGSAYILVAESEDDDAECLILKDVRDEESGESVYEIVENEKELQAVSKVFEELLEDVSIEL</sequence>
<evidence type="ECO:0000313" key="1">
    <source>
        <dbReference type="EMBL" id="CUN94000.1"/>
    </source>
</evidence>
<evidence type="ECO:0000313" key="3">
    <source>
        <dbReference type="Proteomes" id="UP000095787"/>
    </source>
</evidence>
<dbReference type="AlphaFoldDB" id="A0A174B2K6"/>
<dbReference type="EMBL" id="CYZO01000013">
    <property type="protein sequence ID" value="CUN94000.1"/>
    <property type="molecule type" value="Genomic_DNA"/>
</dbReference>
<dbReference type="InterPro" id="IPR009711">
    <property type="entry name" value="UPF0473"/>
</dbReference>
<dbReference type="EMBL" id="RCYR01000012">
    <property type="protein sequence ID" value="RYS80100.1"/>
    <property type="molecule type" value="Genomic_DNA"/>
</dbReference>